<keyword evidence="1 2" id="KW-0560">Oxidoreductase</keyword>
<dbReference type="GO" id="GO:0016491">
    <property type="term" value="F:oxidoreductase activity"/>
    <property type="evidence" value="ECO:0007669"/>
    <property type="project" value="UniProtKB-KW"/>
</dbReference>
<dbReference type="EMBL" id="JBHSPC010000015">
    <property type="protein sequence ID" value="MFC5669759.1"/>
    <property type="molecule type" value="Genomic_DNA"/>
</dbReference>
<dbReference type="SUPFAM" id="SSF50475">
    <property type="entry name" value="FMN-binding split barrel"/>
    <property type="match status" value="1"/>
</dbReference>
<organism evidence="2 3">
    <name type="scientific">Streptomyces incanus</name>
    <dbReference type="NCBI Taxonomy" id="887453"/>
    <lineage>
        <taxon>Bacteria</taxon>
        <taxon>Bacillati</taxon>
        <taxon>Actinomycetota</taxon>
        <taxon>Actinomycetes</taxon>
        <taxon>Kitasatosporales</taxon>
        <taxon>Streptomycetaceae</taxon>
        <taxon>Streptomyces</taxon>
    </lineage>
</organism>
<evidence type="ECO:0000256" key="1">
    <source>
        <dbReference type="ARBA" id="ARBA00023002"/>
    </source>
</evidence>
<dbReference type="InterPro" id="IPR019965">
    <property type="entry name" value="PPOX_F420-dep_Rv2061_put"/>
</dbReference>
<dbReference type="RefSeq" id="WP_381206737.1">
    <property type="nucleotide sequence ID" value="NZ_JBHSPC010000015.1"/>
</dbReference>
<comment type="caution">
    <text evidence="2">The sequence shown here is derived from an EMBL/GenBank/DDBJ whole genome shotgun (WGS) entry which is preliminary data.</text>
</comment>
<sequence length="152" mass="17060">MATSRTHPERTHPELTHPKLTHPELTDFAKQWAVLLTSHRRDGTGVGTAVNLAVEGDHAYFRTPGKAGKAKRLRHDPEVELAPATPDGKQVGPEIRARVRLLDRESEENRHAARLLRRKYPLVQGALVPLAHRLMRTSTLHYELRPVLTDGA</sequence>
<protein>
    <submittedName>
        <fullName evidence="2">PPOX class F420-dependent oxidoreductase</fullName>
        <ecNumber evidence="2">1.-.-.-</ecNumber>
    </submittedName>
</protein>
<accession>A0ABW0XJR3</accession>
<dbReference type="PANTHER" id="PTHR35176:SF11">
    <property type="entry name" value="PYRIDOXAMINE 5'-PHOSPHATE OXIDASE FAMILY PROTEIN"/>
    <property type="match status" value="1"/>
</dbReference>
<keyword evidence="3" id="KW-1185">Reference proteome</keyword>
<dbReference type="Proteomes" id="UP001596183">
    <property type="component" value="Unassembled WGS sequence"/>
</dbReference>
<evidence type="ECO:0000313" key="3">
    <source>
        <dbReference type="Proteomes" id="UP001596183"/>
    </source>
</evidence>
<dbReference type="NCBIfam" id="TIGR03666">
    <property type="entry name" value="Rv2061_F420"/>
    <property type="match status" value="1"/>
</dbReference>
<dbReference type="PANTHER" id="PTHR35176">
    <property type="entry name" value="HEME OXYGENASE HI_0854-RELATED"/>
    <property type="match status" value="1"/>
</dbReference>
<dbReference type="Gene3D" id="2.30.110.10">
    <property type="entry name" value="Electron Transport, Fmn-binding Protein, Chain A"/>
    <property type="match status" value="1"/>
</dbReference>
<reference evidence="3" key="1">
    <citation type="journal article" date="2019" name="Int. J. Syst. Evol. Microbiol.">
        <title>The Global Catalogue of Microorganisms (GCM) 10K type strain sequencing project: providing services to taxonomists for standard genome sequencing and annotation.</title>
        <authorList>
            <consortium name="The Broad Institute Genomics Platform"/>
            <consortium name="The Broad Institute Genome Sequencing Center for Infectious Disease"/>
            <person name="Wu L."/>
            <person name="Ma J."/>
        </authorList>
    </citation>
    <scope>NUCLEOTIDE SEQUENCE [LARGE SCALE GENOMIC DNA]</scope>
    <source>
        <strain evidence="3">JCM 13852</strain>
    </source>
</reference>
<gene>
    <name evidence="2" type="ORF">ACFP2V_06425</name>
</gene>
<proteinExistence type="predicted"/>
<dbReference type="InterPro" id="IPR012349">
    <property type="entry name" value="Split_barrel_FMN-bd"/>
</dbReference>
<dbReference type="EC" id="1.-.-.-" evidence="2"/>
<evidence type="ECO:0000313" key="2">
    <source>
        <dbReference type="EMBL" id="MFC5669759.1"/>
    </source>
</evidence>
<dbReference type="InterPro" id="IPR052019">
    <property type="entry name" value="F420H2_bilvrd_red/Heme_oxyg"/>
</dbReference>
<name>A0ABW0XJR3_9ACTN</name>